<sequence>MAVGSVHLFYGLAGSGKTTLARELSSGGCGVRFTLDELMLRLHPDLNFESVDYGEKAAEVREVIWTIAEQILVAGVDVILDWNSWSVARRSWVVERASAIGAPVLLHTLTASLEVASNRVQDRTASGARFAHPVTTEGNQHLASLMEEPSNSEGMEIHRY</sequence>
<keyword evidence="1" id="KW-0547">Nucleotide-binding</keyword>
<reference evidence="1 2" key="1">
    <citation type="submission" date="2019-07" db="EMBL/GenBank/DDBJ databases">
        <title>complete genome sequencing of Ornithinimicrobium sp. H23M54.</title>
        <authorList>
            <person name="Bae J.-W."/>
            <person name="Lee S.-Y."/>
        </authorList>
    </citation>
    <scope>NUCLEOTIDE SEQUENCE [LARGE SCALE GENOMIC DNA]</scope>
    <source>
        <strain evidence="1 2">H23M54</strain>
    </source>
</reference>
<evidence type="ECO:0000313" key="2">
    <source>
        <dbReference type="Proteomes" id="UP000315395"/>
    </source>
</evidence>
<accession>A0A516G6B5</accession>
<dbReference type="Gene3D" id="3.40.50.300">
    <property type="entry name" value="P-loop containing nucleotide triphosphate hydrolases"/>
    <property type="match status" value="1"/>
</dbReference>
<dbReference type="AlphaFoldDB" id="A0A516G6B5"/>
<evidence type="ECO:0000313" key="1">
    <source>
        <dbReference type="EMBL" id="QDO87059.1"/>
    </source>
</evidence>
<dbReference type="Pfam" id="PF13671">
    <property type="entry name" value="AAA_33"/>
    <property type="match status" value="1"/>
</dbReference>
<keyword evidence="2" id="KW-1185">Reference proteome</keyword>
<proteinExistence type="predicted"/>
<dbReference type="Proteomes" id="UP000315395">
    <property type="component" value="Chromosome"/>
</dbReference>
<organism evidence="1 2">
    <name type="scientific">Ornithinimicrobium ciconiae</name>
    <dbReference type="NCBI Taxonomy" id="2594265"/>
    <lineage>
        <taxon>Bacteria</taxon>
        <taxon>Bacillati</taxon>
        <taxon>Actinomycetota</taxon>
        <taxon>Actinomycetes</taxon>
        <taxon>Micrococcales</taxon>
        <taxon>Ornithinimicrobiaceae</taxon>
        <taxon>Ornithinimicrobium</taxon>
    </lineage>
</organism>
<dbReference type="GO" id="GO:0005524">
    <property type="term" value="F:ATP binding"/>
    <property type="evidence" value="ECO:0007669"/>
    <property type="project" value="UniProtKB-KW"/>
</dbReference>
<dbReference type="KEGG" id="orz:FNH13_00930"/>
<keyword evidence="1" id="KW-0067">ATP-binding</keyword>
<dbReference type="EMBL" id="CP041616">
    <property type="protein sequence ID" value="QDO87059.1"/>
    <property type="molecule type" value="Genomic_DNA"/>
</dbReference>
<dbReference type="SUPFAM" id="SSF52540">
    <property type="entry name" value="P-loop containing nucleoside triphosphate hydrolases"/>
    <property type="match status" value="1"/>
</dbReference>
<dbReference type="RefSeq" id="WP_143781720.1">
    <property type="nucleotide sequence ID" value="NZ_CP041616.1"/>
</dbReference>
<name>A0A516G6B5_9MICO</name>
<dbReference type="OrthoDB" id="2639622at2"/>
<protein>
    <submittedName>
        <fullName evidence="1">ATP-binding protein</fullName>
    </submittedName>
</protein>
<gene>
    <name evidence="1" type="ORF">FNH13_00930</name>
</gene>
<dbReference type="InterPro" id="IPR027417">
    <property type="entry name" value="P-loop_NTPase"/>
</dbReference>